<evidence type="ECO:0000259" key="1">
    <source>
        <dbReference type="Pfam" id="PF20552"/>
    </source>
</evidence>
<reference evidence="2 3" key="1">
    <citation type="submission" date="2020-08" db="EMBL/GenBank/DDBJ databases">
        <title>Functional genomics of gut bacteria from endangered species of beetles.</title>
        <authorList>
            <person name="Carlos-Shanley C."/>
        </authorList>
    </citation>
    <scope>NUCLEOTIDE SEQUENCE [LARGE SCALE GENOMIC DNA]</scope>
    <source>
        <strain evidence="2 3">S00198</strain>
    </source>
</reference>
<feature type="domain" description="Recombinase-like" evidence="1">
    <location>
        <begin position="4"/>
        <end position="74"/>
    </location>
</feature>
<keyword evidence="3" id="KW-1185">Reference proteome</keyword>
<dbReference type="Pfam" id="PF20552">
    <property type="entry name" value="HTH_62"/>
    <property type="match status" value="1"/>
</dbReference>
<evidence type="ECO:0000313" key="2">
    <source>
        <dbReference type="EMBL" id="MBB6563475.1"/>
    </source>
</evidence>
<dbReference type="Proteomes" id="UP000575083">
    <property type="component" value="Unassembled WGS sequence"/>
</dbReference>
<dbReference type="EMBL" id="JACHLK010000019">
    <property type="protein sequence ID" value="MBB6563475.1"/>
    <property type="molecule type" value="Genomic_DNA"/>
</dbReference>
<comment type="caution">
    <text evidence="2">The sequence shown here is derived from an EMBL/GenBank/DDBJ whole genome shotgun (WGS) entry which is preliminary data.</text>
</comment>
<name>A0A7X0UDB0_9BURK</name>
<evidence type="ECO:0000313" key="3">
    <source>
        <dbReference type="Proteomes" id="UP000575083"/>
    </source>
</evidence>
<protein>
    <recommendedName>
        <fullName evidence="1">Recombinase-like domain-containing protein</fullName>
    </recommendedName>
</protein>
<dbReference type="AlphaFoldDB" id="A0A7X0UDB0"/>
<gene>
    <name evidence="2" type="ORF">HNP48_006195</name>
</gene>
<organism evidence="2 3">
    <name type="scientific">Acidovorax soli</name>
    <dbReference type="NCBI Taxonomy" id="592050"/>
    <lineage>
        <taxon>Bacteria</taxon>
        <taxon>Pseudomonadati</taxon>
        <taxon>Pseudomonadota</taxon>
        <taxon>Betaproteobacteria</taxon>
        <taxon>Burkholderiales</taxon>
        <taxon>Comamonadaceae</taxon>
        <taxon>Acidovorax</taxon>
    </lineage>
</organism>
<sequence length="74" mass="8285">MTTTDRYLEPHQARTRLPTMFEDLLGDAIERAFGEGAYTLPELVAYLNRTGPASENGAAWTEENFQALMARLGH</sequence>
<dbReference type="InterPro" id="IPR046789">
    <property type="entry name" value="HTH_62"/>
</dbReference>
<dbReference type="RefSeq" id="WP_184864555.1">
    <property type="nucleotide sequence ID" value="NZ_JACHLK010000019.1"/>
</dbReference>
<accession>A0A7X0UDB0</accession>
<proteinExistence type="predicted"/>